<evidence type="ECO:0000313" key="2">
    <source>
        <dbReference type="Proteomes" id="UP000316079"/>
    </source>
</evidence>
<protein>
    <submittedName>
        <fullName evidence="1">Uncharacterized protein</fullName>
    </submittedName>
</protein>
<dbReference type="OrthoDB" id="8964543at2759"/>
<sequence length="240" mass="25550">MKRKALLGAGVFRDGLGALGHSVFGQLPGEQETHGGLDLSGADGRAFVVVSEARSFTGDALEDVVHERVHDAHRLGGDSGVGVDLLQYLVHIGVLEQTHQISLAGLLQSHDGGALEAQVGLEVLGDLSHQPLEGQLADQQLGGLLVTADLSKSHGSWSVTVGLLNTAGSRKRFYERLWWRAASWELFLRQQHRLDIGQHAALSDGHSAQEFVQLLVVTHGQLQMTGDDASLLVVPSGVTG</sequence>
<organism evidence="1 2">
    <name type="scientific">Danionella cerebrum</name>
    <dbReference type="NCBI Taxonomy" id="2873325"/>
    <lineage>
        <taxon>Eukaryota</taxon>
        <taxon>Metazoa</taxon>
        <taxon>Chordata</taxon>
        <taxon>Craniata</taxon>
        <taxon>Vertebrata</taxon>
        <taxon>Euteleostomi</taxon>
        <taxon>Actinopterygii</taxon>
        <taxon>Neopterygii</taxon>
        <taxon>Teleostei</taxon>
        <taxon>Ostariophysi</taxon>
        <taxon>Cypriniformes</taxon>
        <taxon>Danionidae</taxon>
        <taxon>Danioninae</taxon>
        <taxon>Danionella</taxon>
    </lineage>
</organism>
<reference evidence="1 2" key="1">
    <citation type="journal article" date="2019" name="Sci. Data">
        <title>Hybrid genome assembly and annotation of Danionella translucida.</title>
        <authorList>
            <person name="Kadobianskyi M."/>
            <person name="Schulze L."/>
            <person name="Schuelke M."/>
            <person name="Judkewitz B."/>
        </authorList>
    </citation>
    <scope>NUCLEOTIDE SEQUENCE [LARGE SCALE GENOMIC DNA]</scope>
    <source>
        <strain evidence="1 2">Bolton</strain>
    </source>
</reference>
<keyword evidence="2" id="KW-1185">Reference proteome</keyword>
<dbReference type="AlphaFoldDB" id="A0A553Q7J7"/>
<accession>A0A553Q7J7</accession>
<name>A0A553Q7J7_9TELE</name>
<evidence type="ECO:0000313" key="1">
    <source>
        <dbReference type="EMBL" id="TRY85901.1"/>
    </source>
</evidence>
<comment type="caution">
    <text evidence="1">The sequence shown here is derived from an EMBL/GenBank/DDBJ whole genome shotgun (WGS) entry which is preliminary data.</text>
</comment>
<gene>
    <name evidence="1" type="ORF">DNTS_011922</name>
</gene>
<dbReference type="Proteomes" id="UP000316079">
    <property type="component" value="Unassembled WGS sequence"/>
</dbReference>
<dbReference type="EMBL" id="SRMA01026256">
    <property type="protein sequence ID" value="TRY85901.1"/>
    <property type="molecule type" value="Genomic_DNA"/>
</dbReference>
<proteinExistence type="predicted"/>